<feature type="domain" description="SGNH hydrolase-type esterase" evidence="4">
    <location>
        <begin position="33"/>
        <end position="248"/>
    </location>
</feature>
<name>A0ABW4VJM6_9BACT</name>
<evidence type="ECO:0000259" key="4">
    <source>
        <dbReference type="Pfam" id="PF13472"/>
    </source>
</evidence>
<organism evidence="5 6">
    <name type="scientific">Belliella marina</name>
    <dbReference type="NCBI Taxonomy" id="1644146"/>
    <lineage>
        <taxon>Bacteria</taxon>
        <taxon>Pseudomonadati</taxon>
        <taxon>Bacteroidota</taxon>
        <taxon>Cytophagia</taxon>
        <taxon>Cytophagales</taxon>
        <taxon>Cyclobacteriaceae</taxon>
        <taxon>Belliella</taxon>
    </lineage>
</organism>
<dbReference type="InterPro" id="IPR013830">
    <property type="entry name" value="SGNH_hydro"/>
</dbReference>
<reference evidence="6" key="1">
    <citation type="journal article" date="2019" name="Int. J. Syst. Evol. Microbiol.">
        <title>The Global Catalogue of Microorganisms (GCM) 10K type strain sequencing project: providing services to taxonomists for standard genome sequencing and annotation.</title>
        <authorList>
            <consortium name="The Broad Institute Genomics Platform"/>
            <consortium name="The Broad Institute Genome Sequencing Center for Infectious Disease"/>
            <person name="Wu L."/>
            <person name="Ma J."/>
        </authorList>
    </citation>
    <scope>NUCLEOTIDE SEQUENCE [LARGE SCALE GENOMIC DNA]</scope>
    <source>
        <strain evidence="6">CGMCC 1.15180</strain>
    </source>
</reference>
<dbReference type="RefSeq" id="WP_376883409.1">
    <property type="nucleotide sequence ID" value="NZ_JBHUHR010000006.1"/>
</dbReference>
<dbReference type="InterPro" id="IPR036514">
    <property type="entry name" value="SGNH_hydro_sf"/>
</dbReference>
<evidence type="ECO:0000256" key="2">
    <source>
        <dbReference type="ARBA" id="ARBA00022801"/>
    </source>
</evidence>
<dbReference type="Pfam" id="PF13472">
    <property type="entry name" value="Lipase_GDSL_2"/>
    <property type="match status" value="1"/>
</dbReference>
<gene>
    <name evidence="5" type="ORF">ACFSKL_02965</name>
</gene>
<keyword evidence="6" id="KW-1185">Reference proteome</keyword>
<evidence type="ECO:0000313" key="6">
    <source>
        <dbReference type="Proteomes" id="UP001597361"/>
    </source>
</evidence>
<dbReference type="EMBL" id="JBHUHR010000006">
    <property type="protein sequence ID" value="MFD2033732.1"/>
    <property type="molecule type" value="Genomic_DNA"/>
</dbReference>
<keyword evidence="3" id="KW-0472">Membrane</keyword>
<evidence type="ECO:0000256" key="1">
    <source>
        <dbReference type="ARBA" id="ARBA00008668"/>
    </source>
</evidence>
<comment type="similarity">
    <text evidence="1">Belongs to the 'GDSL' lipolytic enzyme family.</text>
</comment>
<accession>A0ABW4VJM6</accession>
<dbReference type="CDD" id="cd01821">
    <property type="entry name" value="Rhamnogalacturan_acetylesterase_like"/>
    <property type="match status" value="1"/>
</dbReference>
<proteinExistence type="inferred from homology"/>
<dbReference type="SUPFAM" id="SSF52266">
    <property type="entry name" value="SGNH hydrolase"/>
    <property type="match status" value="1"/>
</dbReference>
<dbReference type="Gene3D" id="3.40.50.1110">
    <property type="entry name" value="SGNH hydrolase"/>
    <property type="match status" value="1"/>
</dbReference>
<dbReference type="Proteomes" id="UP001597361">
    <property type="component" value="Unassembled WGS sequence"/>
</dbReference>
<sequence length="265" mass="30324">MTNKSIYFICGITILVLSILSFRQKEEKVKIYLIGDSTMADYANYGDDYIKTRYPVTGWGQVFQGFFDQAGQTILPGSTVATTVEIDDRARGGRSTRTFFEEGRWRSVYENIQEGDWVMMQFGHNDAATEKTERYVTIEGYKEFLRLFISQTREKGGNPVVLTPVNRNYPWKDGQLQNCHGEYYQAALEVAKETETYLIDLTMLSIEEFTGKGQEYVTSNYFMNFGPGLYEAYPEGSKDNTHFQPEGAKAVAALVFEAFRKIDKK</sequence>
<keyword evidence="3" id="KW-0812">Transmembrane</keyword>
<evidence type="ECO:0000313" key="5">
    <source>
        <dbReference type="EMBL" id="MFD2033732.1"/>
    </source>
</evidence>
<feature type="transmembrane region" description="Helical" evidence="3">
    <location>
        <begin position="6"/>
        <end position="22"/>
    </location>
</feature>
<evidence type="ECO:0000256" key="3">
    <source>
        <dbReference type="SAM" id="Phobius"/>
    </source>
</evidence>
<protein>
    <submittedName>
        <fullName evidence="5">Rhamnogalacturonan acetylesterase</fullName>
    </submittedName>
</protein>
<keyword evidence="2" id="KW-0378">Hydrolase</keyword>
<dbReference type="PANTHER" id="PTHR43695:SF1">
    <property type="entry name" value="RHAMNOGALACTURONAN ACETYLESTERASE"/>
    <property type="match status" value="1"/>
</dbReference>
<comment type="caution">
    <text evidence="5">The sequence shown here is derived from an EMBL/GenBank/DDBJ whole genome shotgun (WGS) entry which is preliminary data.</text>
</comment>
<dbReference type="InterPro" id="IPR037459">
    <property type="entry name" value="RhgT-like"/>
</dbReference>
<dbReference type="PANTHER" id="PTHR43695">
    <property type="entry name" value="PUTATIVE (AFU_ORTHOLOGUE AFUA_2G17250)-RELATED"/>
    <property type="match status" value="1"/>
</dbReference>
<keyword evidence="3" id="KW-1133">Transmembrane helix</keyword>